<dbReference type="RefSeq" id="WP_378280072.1">
    <property type="nucleotide sequence ID" value="NZ_JBHSON010000004.1"/>
</dbReference>
<accession>A0ABW0ZQR3</accession>
<reference evidence="4" key="1">
    <citation type="journal article" date="2019" name="Int. J. Syst. Evol. Microbiol.">
        <title>The Global Catalogue of Microorganisms (GCM) 10K type strain sequencing project: providing services to taxonomists for standard genome sequencing and annotation.</title>
        <authorList>
            <consortium name="The Broad Institute Genomics Platform"/>
            <consortium name="The Broad Institute Genome Sequencing Center for Infectious Disease"/>
            <person name="Wu L."/>
            <person name="Ma J."/>
        </authorList>
    </citation>
    <scope>NUCLEOTIDE SEQUENCE [LARGE SCALE GENOMIC DNA]</scope>
    <source>
        <strain evidence="4">KCTC 42087</strain>
    </source>
</reference>
<dbReference type="EMBL" id="JBHSON010000004">
    <property type="protein sequence ID" value="MFC5744687.1"/>
    <property type="molecule type" value="Genomic_DNA"/>
</dbReference>
<keyword evidence="1" id="KW-1133">Transmembrane helix</keyword>
<dbReference type="InterPro" id="IPR036551">
    <property type="entry name" value="Flavin_trans-like"/>
</dbReference>
<proteinExistence type="predicted"/>
<comment type="caution">
    <text evidence="3">The sequence shown here is derived from an EMBL/GenBank/DDBJ whole genome shotgun (WGS) entry which is preliminary data.</text>
</comment>
<feature type="transmembrane region" description="Helical" evidence="1">
    <location>
        <begin position="12"/>
        <end position="33"/>
    </location>
</feature>
<protein>
    <submittedName>
        <fullName evidence="3">Flavoprotein</fullName>
    </submittedName>
</protein>
<keyword evidence="1" id="KW-0812">Transmembrane</keyword>
<feature type="domain" description="Flavoprotein" evidence="2">
    <location>
        <begin position="12"/>
        <end position="154"/>
    </location>
</feature>
<evidence type="ECO:0000259" key="2">
    <source>
        <dbReference type="Pfam" id="PF02441"/>
    </source>
</evidence>
<evidence type="ECO:0000313" key="3">
    <source>
        <dbReference type="EMBL" id="MFC5744687.1"/>
    </source>
</evidence>
<organism evidence="3 4">
    <name type="scientific">Actinomadura rugatobispora</name>
    <dbReference type="NCBI Taxonomy" id="1994"/>
    <lineage>
        <taxon>Bacteria</taxon>
        <taxon>Bacillati</taxon>
        <taxon>Actinomycetota</taxon>
        <taxon>Actinomycetes</taxon>
        <taxon>Streptosporangiales</taxon>
        <taxon>Thermomonosporaceae</taxon>
        <taxon>Actinomadura</taxon>
    </lineage>
</organism>
<dbReference type="PANTHER" id="PTHR14359:SF6">
    <property type="entry name" value="PHOSPHOPANTOTHENOYLCYSTEINE DECARBOXYLASE"/>
    <property type="match status" value="1"/>
</dbReference>
<dbReference type="PANTHER" id="PTHR14359">
    <property type="entry name" value="HOMO-OLIGOMERIC FLAVIN CONTAINING CYS DECARBOXYLASE FAMILY"/>
    <property type="match status" value="1"/>
</dbReference>
<gene>
    <name evidence="3" type="ORF">ACFPZN_03550</name>
</gene>
<dbReference type="Gene3D" id="3.40.50.1950">
    <property type="entry name" value="Flavin prenyltransferase-like"/>
    <property type="match status" value="1"/>
</dbReference>
<evidence type="ECO:0000313" key="4">
    <source>
        <dbReference type="Proteomes" id="UP001596074"/>
    </source>
</evidence>
<name>A0ABW0ZQR3_9ACTN</name>
<dbReference type="InterPro" id="IPR003382">
    <property type="entry name" value="Flavoprotein"/>
</dbReference>
<sequence length="198" mass="20478">MNGDKIDLSGARIVLGVSGSVAALGTAHLLMWLRTRFGISDVCVVLSEVAQRFVTPASLTAVADCAVVTGWSDLPEGTRSHVGVAARADVVLVVPATANTLAKIANGIADTTLTAVVAAASCPVILAPSMSEITWNKPATRRNVAQLVADGHQVVDPKEGISTSTSELELGSVGDFRGPLVRALIATRTATPWGEERP</sequence>
<keyword evidence="4" id="KW-1185">Reference proteome</keyword>
<dbReference type="Pfam" id="PF02441">
    <property type="entry name" value="Flavoprotein"/>
    <property type="match status" value="1"/>
</dbReference>
<dbReference type="SUPFAM" id="SSF52507">
    <property type="entry name" value="Homo-oligomeric flavin-containing Cys decarboxylases, HFCD"/>
    <property type="match status" value="1"/>
</dbReference>
<dbReference type="Proteomes" id="UP001596074">
    <property type="component" value="Unassembled WGS sequence"/>
</dbReference>
<keyword evidence="1" id="KW-0472">Membrane</keyword>
<evidence type="ECO:0000256" key="1">
    <source>
        <dbReference type="SAM" id="Phobius"/>
    </source>
</evidence>